<name>A0A654M185_9ARCH</name>
<keyword evidence="3" id="KW-1185">Reference proteome</keyword>
<evidence type="ECO:0000313" key="2">
    <source>
        <dbReference type="EMBL" id="ALI36259.1"/>
    </source>
</evidence>
<dbReference type="Pfam" id="PF14417">
    <property type="entry name" value="MEDS"/>
    <property type="match status" value="2"/>
</dbReference>
<dbReference type="RefSeq" id="WP_196815563.1">
    <property type="nucleotide sequence ID" value="NZ_CP012850.1"/>
</dbReference>
<organism evidence="2 3">
    <name type="scientific">Candidatus Nitrosocosmicus oleophilus</name>
    <dbReference type="NCBI Taxonomy" id="1353260"/>
    <lineage>
        <taxon>Archaea</taxon>
        <taxon>Nitrososphaerota</taxon>
        <taxon>Nitrososphaeria</taxon>
        <taxon>Nitrososphaerales</taxon>
        <taxon>Nitrososphaeraceae</taxon>
        <taxon>Candidatus Nitrosocosmicus</taxon>
    </lineage>
</organism>
<evidence type="ECO:0000259" key="1">
    <source>
        <dbReference type="Pfam" id="PF14417"/>
    </source>
</evidence>
<dbReference type="KEGG" id="taa:NMY3_02058"/>
<proteinExistence type="predicted"/>
<sequence>MTGADLDSSLVRSSNHILAIYLNSGEKLDAAFRFLHDGLLNNEAVLLITDEITKEDAITRMEKDYAGFDVLDLLERGVISIKSTGQCHLIDDYFDGNRTQIKWKKDAVGSLLNSFFIENSSRKGKVSGLRAFGDTKSFFNKDKRSSNEKTPFSFIDNLVEYECSLKKRFPFPLKVICAYEEADIVQLSNLEFKSLLKHHGVFHKDSIKELAYPLQNAHIMLLYNNQQDLNDAYITYINEGLAQGQLCVFASVLLQNNDFLKDISSRIINFEENVQNENLMLVDMAKYYIQAMMDNLQEFDNLKNKLMDKVRNDIKRNDKHVRLIDDCSEFLFKNKHFEECINLENWIHQKRFEGSVLCPYSKSLFDQFPYCYYLFRVFHSDDIVIDSRGNFLLDYVRNSEHQSKLISYMMKRMDIFNVGLNGE</sequence>
<feature type="domain" description="MEDS" evidence="1">
    <location>
        <begin position="16"/>
        <end position="180"/>
    </location>
</feature>
<dbReference type="InterPro" id="IPR025847">
    <property type="entry name" value="MEDS_domain"/>
</dbReference>
<dbReference type="Proteomes" id="UP000058925">
    <property type="component" value="Chromosome"/>
</dbReference>
<reference evidence="3" key="1">
    <citation type="submission" date="2015-10" db="EMBL/GenBank/DDBJ databases">
        <title>Niche specialization of a soil ammonia-oxidizing archaeon, Candidatus Nitrosocosmicus oleophilus.</title>
        <authorList>
            <person name="Jung M.-Y."/>
            <person name="Rhee S.-K."/>
        </authorList>
    </citation>
    <scope>NUCLEOTIDE SEQUENCE [LARGE SCALE GENOMIC DNA]</scope>
    <source>
        <strain evidence="3">MY3</strain>
    </source>
</reference>
<protein>
    <recommendedName>
        <fullName evidence="1">MEDS domain-containing protein</fullName>
    </recommendedName>
</protein>
<dbReference type="GeneID" id="60422034"/>
<dbReference type="OrthoDB" id="12057at2157"/>
<evidence type="ECO:0000313" key="3">
    <source>
        <dbReference type="Proteomes" id="UP000058925"/>
    </source>
</evidence>
<gene>
    <name evidence="2" type="ORF">NMY3_02058</name>
</gene>
<feature type="domain" description="MEDS" evidence="1">
    <location>
        <begin position="218"/>
        <end position="367"/>
    </location>
</feature>
<dbReference type="EMBL" id="CP012850">
    <property type="protein sequence ID" value="ALI36259.1"/>
    <property type="molecule type" value="Genomic_DNA"/>
</dbReference>
<accession>A0A654M185</accession>
<dbReference type="AlphaFoldDB" id="A0A654M185"/>